<evidence type="ECO:0000256" key="9">
    <source>
        <dbReference type="PROSITE-ProRule" id="PRU00703"/>
    </source>
</evidence>
<dbReference type="PANTHER" id="PTHR45720:SF10">
    <property type="entry name" value="CHLORIDE CHANNEL PROTEIN 2"/>
    <property type="match status" value="1"/>
</dbReference>
<comment type="caution">
    <text evidence="12">The sequence shown here is derived from an EMBL/GenBank/DDBJ whole genome shotgun (WGS) entry which is preliminary data.</text>
</comment>
<dbReference type="InterPro" id="IPR000644">
    <property type="entry name" value="CBS_dom"/>
</dbReference>
<evidence type="ECO:0000313" key="13">
    <source>
        <dbReference type="Proteomes" id="UP001558632"/>
    </source>
</evidence>
<sequence>MHNFVKFVHKIKWKYERKMWPLINNDWIILIVLGASVAVLSFAVDVAVSALNKARLNLYRTAAEANIFAGIASWVLPTVGMVILSMIISQKISPYAAGSGISEIKTILRGVVLKEYLTLKTLISKLIGLTIVLPSGLPIGKEGPFVHIGGIIATLWCKLFASVSHDDKNQNYYVEMVAAGCAVGVTCTFGSPIGGVLFSIEVTSVHFALRNYWRGFFSAVFSAIVFQLLGILTSNYDSVKTFSPTEFSLNSPYALQELLAYAILGILCGLFGALFVIWHKHVCIFITRKKFMKTMKEKCQYIYPLTVATLVSAITFPEAGGSVTKSLITSKNILDELFSNFTWSEAPENNYQLKVISQWSNENFSVYYALLFFILYTFIMSGICITLPVACGMFTPVLLIGAAFGRLFGSYALVGAAAFSGAATQTVSTAVIVFELTGQIVYMVPVLLGVALSIVIATYMYPSIYDVGIYLKRLPFLPNLLPTSSAVHKVCVRDFMLSDLKYLTLQSTYKEIKELLDSEKKIRTFPLVDNRESFVLIGTVERRDLDLMIEQRLCDEERRKSISKRTQPALPKGMKLMMEEKASKYSLIRMRENFYTGVYHAAIKLLRGKRKHKVEFDCDLNSEEREQWEEERMSAVLNYKNLAIDYAPFQLVHTTTLFRAHAVFSLLSLQRAYITDRGRLVGIVNLENLREAVESARLFGGSPVSAETERDELQSVEKNVSVKSYWRQKKRRRRMNTTFNKAQLFVCPSRAISQETNFEKIQKDPPSSFFCELL</sequence>
<dbReference type="Gene3D" id="3.10.580.10">
    <property type="entry name" value="CBS-domain"/>
    <property type="match status" value="1"/>
</dbReference>
<dbReference type="InterPro" id="IPR014743">
    <property type="entry name" value="Cl-channel_core"/>
</dbReference>
<evidence type="ECO:0000256" key="4">
    <source>
        <dbReference type="ARBA" id="ARBA00022737"/>
    </source>
</evidence>
<dbReference type="PROSITE" id="PS51371">
    <property type="entry name" value="CBS"/>
    <property type="match status" value="1"/>
</dbReference>
<feature type="domain" description="CBS" evidence="11">
    <location>
        <begin position="496"/>
        <end position="556"/>
    </location>
</feature>
<evidence type="ECO:0000256" key="5">
    <source>
        <dbReference type="ARBA" id="ARBA00022989"/>
    </source>
</evidence>
<feature type="transmembrane region" description="Helical" evidence="10">
    <location>
        <begin position="63"/>
        <end position="88"/>
    </location>
</feature>
<keyword evidence="2 10" id="KW-0813">Transport</keyword>
<dbReference type="PRINTS" id="PR00762">
    <property type="entry name" value="CLCHANNEL"/>
</dbReference>
<dbReference type="InterPro" id="IPR046342">
    <property type="entry name" value="CBS_dom_sf"/>
</dbReference>
<name>A0ABR3KIP2_TRISP</name>
<feature type="transmembrane region" description="Helical" evidence="10">
    <location>
        <begin position="366"/>
        <end position="399"/>
    </location>
</feature>
<keyword evidence="4" id="KW-0677">Repeat</keyword>
<accession>A0ABR3KIP2</accession>
<organism evidence="12 13">
    <name type="scientific">Trichinella spiralis</name>
    <name type="common">Trichina worm</name>
    <dbReference type="NCBI Taxonomy" id="6334"/>
    <lineage>
        <taxon>Eukaryota</taxon>
        <taxon>Metazoa</taxon>
        <taxon>Ecdysozoa</taxon>
        <taxon>Nematoda</taxon>
        <taxon>Enoplea</taxon>
        <taxon>Dorylaimia</taxon>
        <taxon>Trichinellida</taxon>
        <taxon>Trichinellidae</taxon>
        <taxon>Trichinella</taxon>
    </lineage>
</organism>
<evidence type="ECO:0000256" key="6">
    <source>
        <dbReference type="ARBA" id="ARBA00023065"/>
    </source>
</evidence>
<evidence type="ECO:0000313" key="12">
    <source>
        <dbReference type="EMBL" id="KAL1236804.1"/>
    </source>
</evidence>
<gene>
    <name evidence="12" type="ORF">TSPI_08882</name>
</gene>
<dbReference type="SUPFAM" id="SSF81340">
    <property type="entry name" value="Clc chloride channel"/>
    <property type="match status" value="1"/>
</dbReference>
<keyword evidence="5 10" id="KW-1133">Transmembrane helix</keyword>
<dbReference type="Pfam" id="PF00654">
    <property type="entry name" value="Voltage_CLC"/>
    <property type="match status" value="1"/>
</dbReference>
<feature type="transmembrane region" description="Helical" evidence="10">
    <location>
        <begin position="299"/>
        <end position="316"/>
    </location>
</feature>
<keyword evidence="13" id="KW-1185">Reference proteome</keyword>
<feature type="transmembrane region" description="Helical" evidence="10">
    <location>
        <begin position="27"/>
        <end position="51"/>
    </location>
</feature>
<comment type="similarity">
    <text evidence="10">Belongs to the chloride channel (TC 2.A.49) family.</text>
</comment>
<keyword evidence="9" id="KW-0129">CBS domain</keyword>
<evidence type="ECO:0000256" key="1">
    <source>
        <dbReference type="ARBA" id="ARBA00004141"/>
    </source>
</evidence>
<feature type="transmembrane region" description="Helical" evidence="10">
    <location>
        <begin position="212"/>
        <end position="232"/>
    </location>
</feature>
<feature type="transmembrane region" description="Helical" evidence="10">
    <location>
        <begin position="258"/>
        <end position="278"/>
    </location>
</feature>
<dbReference type="InterPro" id="IPR001807">
    <property type="entry name" value="ClC"/>
</dbReference>
<reference evidence="12 13" key="1">
    <citation type="submission" date="2024-07" db="EMBL/GenBank/DDBJ databases">
        <title>Enhanced genomic and transcriptomic resources for Trichinella pseudospiralis and T. spiralis underpin the discovery of pronounced molecular differences between stages and species.</title>
        <authorList>
            <person name="Pasi K.K."/>
            <person name="La Rosa G."/>
            <person name="Gomez-Morales M.A."/>
            <person name="Tosini F."/>
            <person name="Sumanam S."/>
            <person name="Young N.D."/>
            <person name="Chang B.C."/>
            <person name="Robin G.B."/>
        </authorList>
    </citation>
    <scope>NUCLEOTIDE SEQUENCE [LARGE SCALE GENOMIC DNA]</scope>
    <source>
        <strain evidence="12">ISS534</strain>
    </source>
</reference>
<dbReference type="Proteomes" id="UP001558632">
    <property type="component" value="Unassembled WGS sequence"/>
</dbReference>
<evidence type="ECO:0000256" key="3">
    <source>
        <dbReference type="ARBA" id="ARBA00022692"/>
    </source>
</evidence>
<proteinExistence type="inferred from homology"/>
<keyword evidence="8 10" id="KW-0868">Chloride</keyword>
<comment type="caution">
    <text evidence="10">Lacks conserved residue(s) required for the propagation of feature annotation.</text>
</comment>
<evidence type="ECO:0000256" key="10">
    <source>
        <dbReference type="RuleBase" id="RU361221"/>
    </source>
</evidence>
<dbReference type="Gene3D" id="1.10.3080.10">
    <property type="entry name" value="Clc chloride channel"/>
    <property type="match status" value="1"/>
</dbReference>
<dbReference type="Pfam" id="PF00571">
    <property type="entry name" value="CBS"/>
    <property type="match status" value="1"/>
</dbReference>
<dbReference type="PANTHER" id="PTHR45720">
    <property type="entry name" value="CHLORIDE CHANNEL PROTEIN 2"/>
    <property type="match status" value="1"/>
</dbReference>
<dbReference type="EMBL" id="JBEUSY010000360">
    <property type="protein sequence ID" value="KAL1236804.1"/>
    <property type="molecule type" value="Genomic_DNA"/>
</dbReference>
<protein>
    <recommendedName>
        <fullName evidence="10">Chloride channel protein</fullName>
    </recommendedName>
</protein>
<comment type="subcellular location">
    <subcellularLocation>
        <location evidence="1 10">Membrane</location>
        <topology evidence="1 10">Multi-pass membrane protein</topology>
    </subcellularLocation>
</comment>
<evidence type="ECO:0000256" key="8">
    <source>
        <dbReference type="ARBA" id="ARBA00023214"/>
    </source>
</evidence>
<evidence type="ECO:0000256" key="7">
    <source>
        <dbReference type="ARBA" id="ARBA00023136"/>
    </source>
</evidence>
<keyword evidence="6 10" id="KW-0406">Ion transport</keyword>
<evidence type="ECO:0000259" key="11">
    <source>
        <dbReference type="PROSITE" id="PS51371"/>
    </source>
</evidence>
<feature type="transmembrane region" description="Helical" evidence="10">
    <location>
        <begin position="440"/>
        <end position="461"/>
    </location>
</feature>
<evidence type="ECO:0000256" key="2">
    <source>
        <dbReference type="ARBA" id="ARBA00022448"/>
    </source>
</evidence>
<feature type="transmembrane region" description="Helical" evidence="10">
    <location>
        <begin position="176"/>
        <end position="200"/>
    </location>
</feature>
<dbReference type="SUPFAM" id="SSF54631">
    <property type="entry name" value="CBS-domain pair"/>
    <property type="match status" value="1"/>
</dbReference>
<dbReference type="InterPro" id="IPR050970">
    <property type="entry name" value="Cl_channel_volt-gated"/>
</dbReference>
<keyword evidence="3 10" id="KW-0812">Transmembrane</keyword>
<keyword evidence="7 10" id="KW-0472">Membrane</keyword>